<protein>
    <submittedName>
        <fullName evidence="1">16382_t:CDS:1</fullName>
    </submittedName>
</protein>
<organism evidence="1 2">
    <name type="scientific">Funneliformis caledonium</name>
    <dbReference type="NCBI Taxonomy" id="1117310"/>
    <lineage>
        <taxon>Eukaryota</taxon>
        <taxon>Fungi</taxon>
        <taxon>Fungi incertae sedis</taxon>
        <taxon>Mucoromycota</taxon>
        <taxon>Glomeromycotina</taxon>
        <taxon>Glomeromycetes</taxon>
        <taxon>Glomerales</taxon>
        <taxon>Glomeraceae</taxon>
        <taxon>Funneliformis</taxon>
    </lineage>
</organism>
<sequence length="78" mass="8757">MDFIKGIIPSSFFSSITSVTNNKQLTQDDFTAIWVSSELPQSTQTLINHFPSFFTALAFAIGSLKWTELTQPSYYSVL</sequence>
<gene>
    <name evidence="1" type="ORF">FCALED_LOCUS226</name>
</gene>
<name>A0A9N8YPE6_9GLOM</name>
<comment type="caution">
    <text evidence="1">The sequence shown here is derived from an EMBL/GenBank/DDBJ whole genome shotgun (WGS) entry which is preliminary data.</text>
</comment>
<evidence type="ECO:0000313" key="2">
    <source>
        <dbReference type="Proteomes" id="UP000789570"/>
    </source>
</evidence>
<reference evidence="1" key="1">
    <citation type="submission" date="2021-06" db="EMBL/GenBank/DDBJ databases">
        <authorList>
            <person name="Kallberg Y."/>
            <person name="Tangrot J."/>
            <person name="Rosling A."/>
        </authorList>
    </citation>
    <scope>NUCLEOTIDE SEQUENCE</scope>
    <source>
        <strain evidence="1">UK204</strain>
    </source>
</reference>
<dbReference type="Proteomes" id="UP000789570">
    <property type="component" value="Unassembled WGS sequence"/>
</dbReference>
<evidence type="ECO:0000313" key="1">
    <source>
        <dbReference type="EMBL" id="CAG8437273.1"/>
    </source>
</evidence>
<proteinExistence type="predicted"/>
<dbReference type="EMBL" id="CAJVPQ010000018">
    <property type="protein sequence ID" value="CAG8437273.1"/>
    <property type="molecule type" value="Genomic_DNA"/>
</dbReference>
<accession>A0A9N8YPE6</accession>
<dbReference type="AlphaFoldDB" id="A0A9N8YPE6"/>
<keyword evidence="2" id="KW-1185">Reference proteome</keyword>